<dbReference type="Pfam" id="PF00169">
    <property type="entry name" value="PH"/>
    <property type="match status" value="1"/>
</dbReference>
<dbReference type="InterPro" id="IPR001849">
    <property type="entry name" value="PH_domain"/>
</dbReference>
<keyword evidence="5" id="KW-0677">Repeat</keyword>
<sequence length="1020" mass="114454">IMAAPLGRDTLPDHWSYGVCRDGRVFFINDKTHSTTWLHPRTGEPVNSGHMIRSDLPRGWEEGFTDEGASYFINHNLRTTSFRHPVTGQISPENTEYTLQDRIESRMSKSAANQRSPNMVTESSKAVTSAAVDATSGSKVSISTGKVHSFGKRDHSIKRNLNIPVVVRGWLYKQDSSGMRLWKRKWFVLSDYCLFYYKDSREETVLGSIPLPSYVIAPVEPDDHINRKYAFKASHTGMRSYIYNKNSVIGSQAEHCGMRTYFFSADTQEDMNGWIRAMNQAALMQQSHTIKRLVSLYRVGFTSLIADATYQSLPKSPRLPSGSNSPPATCNLPSDYKYAHDRLSHFRMSTDERMATKEGMVWQLYEWQQRQQFRHGSPTAPVYSGPNFTDSSSFRVTVEMPRSISVPPSPCEVPPSVPSSFKPLSPRRPHTPSDRRTVRPLDEVAAGDSTRSSSPGHICTSQIERRSMPAMGYITHTVSAPSLHGKTDKLESVLDVSHQQMEQYRDQPAHAEKIAYQQKLLQEDVVHIRAEISQVSTEMENAWNEYSRLERDVDWLKSALQGQMNRSDLSQQEKVQIRKELWRIEDVIAGLSASKANYKVTISSVTNPERKFVPSVSVSSVPSTMSGSPSAMEMRLSQQQQQQHSPHLSPSGHTPTLSSSPSQQPLHHSEDVPPRPPLPQLYSPDEHPPAVPPLPRETTVIRHTSVRGLKRQSDERKRDREIGQYTNGDSKVELRPFLSDPELMGAGDGSSHISVVASGHDGGYQTLPSRGVAGSSLRLNQSSSISSYVTLRRATSAAGVKVRLRRPKSALERLYSGEPAQQQQRGKMSADEQLERMKRHQKALVRQRKRTLSHGDRHASSTSRPSSSSSRPLSADLGSWKREQEFDLQLLERAVQGEEAQGVRTDLEPLDYDVDLNKELSKPQKVLIPERYVDSEPEEPLSPQEVEERHRKVERIKSILAKSSVQNLAPTVSVDKPEVGLVALDSALQEQERIITMSYALASEASLKSKLVAGWSFTSF</sequence>
<dbReference type="InterPro" id="IPR057971">
    <property type="entry name" value="PKHA4-7_TBCA"/>
</dbReference>
<dbReference type="Ensembl" id="ENSLCAT00010027081.1">
    <property type="protein sequence ID" value="ENSLCAP00010026516.1"/>
    <property type="gene ID" value="ENSLCAG00010012396.1"/>
</dbReference>
<name>A0A4W6DNR5_LATCA</name>
<dbReference type="InterPro" id="IPR001202">
    <property type="entry name" value="WW_dom"/>
</dbReference>
<dbReference type="SMART" id="SM00456">
    <property type="entry name" value="WW"/>
    <property type="match status" value="2"/>
</dbReference>
<reference evidence="16" key="1">
    <citation type="submission" date="2015-09" db="EMBL/GenBank/DDBJ databases">
        <authorList>
            <person name="Sai Rama Sridatta P."/>
        </authorList>
    </citation>
    <scope>NUCLEOTIDE SEQUENCE [LARGE SCALE GENOMIC DNA]</scope>
</reference>
<dbReference type="PROSITE" id="PS50003">
    <property type="entry name" value="PH_DOMAIN"/>
    <property type="match status" value="1"/>
</dbReference>
<accession>A0A4W6DNR5</accession>
<evidence type="ECO:0000259" key="14">
    <source>
        <dbReference type="PROSITE" id="PS50020"/>
    </source>
</evidence>
<dbReference type="Pfam" id="PF25541">
    <property type="entry name" value="TBCA_PH"/>
    <property type="match status" value="1"/>
</dbReference>
<reference evidence="15" key="2">
    <citation type="submission" date="2025-08" db="UniProtKB">
        <authorList>
            <consortium name="Ensembl"/>
        </authorList>
    </citation>
    <scope>IDENTIFICATION</scope>
</reference>
<comment type="function">
    <text evidence="9">Required for zonula adherens biogenesis and maintenance. Acts via its interaction with CAMSAP3, which anchors microtubules at their minus-ends to zonula adherens, leading to the recruitment of KIFC3 kinesin to the junctional site. Mediates docking of ADAM10 to zonula adherens through a PDZD11-dependent interaction with the ADAM10-binding protein TSPAN33.</text>
</comment>
<feature type="compositionally biased region" description="Pro residues" evidence="12">
    <location>
        <begin position="407"/>
        <end position="417"/>
    </location>
</feature>
<keyword evidence="7" id="KW-0175">Coiled coil</keyword>
<feature type="domain" description="PH" evidence="13">
    <location>
        <begin position="164"/>
        <end position="283"/>
    </location>
</feature>
<keyword evidence="4" id="KW-0597">Phosphoprotein</keyword>
<dbReference type="PROSITE" id="PS50020">
    <property type="entry name" value="WW_DOMAIN_2"/>
    <property type="match status" value="2"/>
</dbReference>
<dbReference type="GO" id="GO:0046930">
    <property type="term" value="C:pore complex"/>
    <property type="evidence" value="ECO:0007669"/>
    <property type="project" value="UniProtKB-ARBA"/>
</dbReference>
<reference evidence="15" key="3">
    <citation type="submission" date="2025-09" db="UniProtKB">
        <authorList>
            <consortium name="Ensembl"/>
        </authorList>
    </citation>
    <scope>IDENTIFICATION</scope>
</reference>
<dbReference type="CDD" id="cd13248">
    <property type="entry name" value="PH_PEPP1_2_3"/>
    <property type="match status" value="1"/>
</dbReference>
<dbReference type="GeneTree" id="ENSGT00940000155817"/>
<keyword evidence="16" id="KW-1185">Reference proteome</keyword>
<evidence type="ECO:0000256" key="3">
    <source>
        <dbReference type="ARBA" id="ARBA00022490"/>
    </source>
</evidence>
<feature type="region of interest" description="Disordered" evidence="12">
    <location>
        <begin position="811"/>
        <end position="878"/>
    </location>
</feature>
<keyword evidence="3" id="KW-0963">Cytoplasm</keyword>
<evidence type="ECO:0000256" key="11">
    <source>
        <dbReference type="ARBA" id="ARBA00068600"/>
    </source>
</evidence>
<feature type="compositionally biased region" description="Low complexity" evidence="12">
    <location>
        <begin position="614"/>
        <end position="666"/>
    </location>
</feature>
<keyword evidence="6" id="KW-0965">Cell junction</keyword>
<evidence type="ECO:0000256" key="9">
    <source>
        <dbReference type="ARBA" id="ARBA00058388"/>
    </source>
</evidence>
<dbReference type="PANTHER" id="PTHR12752">
    <property type="entry name" value="PHOSPHOINOSITOL 3-PHOSPHATE-BINDING PROTEIN"/>
    <property type="match status" value="1"/>
</dbReference>
<feature type="region of interest" description="Disordered" evidence="12">
    <location>
        <begin position="614"/>
        <end position="728"/>
    </location>
</feature>
<dbReference type="GO" id="GO:0005912">
    <property type="term" value="C:adherens junction"/>
    <property type="evidence" value="ECO:0007669"/>
    <property type="project" value="UniProtKB-SubCell"/>
</dbReference>
<evidence type="ECO:0000256" key="6">
    <source>
        <dbReference type="ARBA" id="ARBA00022949"/>
    </source>
</evidence>
<evidence type="ECO:0000256" key="8">
    <source>
        <dbReference type="ARBA" id="ARBA00023212"/>
    </source>
</evidence>
<evidence type="ECO:0000259" key="13">
    <source>
        <dbReference type="PROSITE" id="PS50003"/>
    </source>
</evidence>
<dbReference type="Gene3D" id="2.30.29.30">
    <property type="entry name" value="Pleckstrin-homology domain (PH domain)/Phosphotyrosine-binding domain (PTB)"/>
    <property type="match status" value="1"/>
</dbReference>
<dbReference type="SMART" id="SM00233">
    <property type="entry name" value="PH"/>
    <property type="match status" value="1"/>
</dbReference>
<feature type="compositionally biased region" description="Low complexity" evidence="12">
    <location>
        <begin position="860"/>
        <end position="874"/>
    </location>
</feature>
<evidence type="ECO:0000313" key="15">
    <source>
        <dbReference type="Ensembl" id="ENSLCAP00010026516.1"/>
    </source>
</evidence>
<dbReference type="CDD" id="cd00201">
    <property type="entry name" value="WW"/>
    <property type="match status" value="2"/>
</dbReference>
<dbReference type="PANTHER" id="PTHR12752:SF4">
    <property type="entry name" value="PLECKSTRIN HOMOLOGY DOMAIN-CONTAINING FAMILY A MEMBER 7"/>
    <property type="match status" value="1"/>
</dbReference>
<dbReference type="Proteomes" id="UP000314980">
    <property type="component" value="Unassembled WGS sequence"/>
</dbReference>
<dbReference type="FunFam" id="2.30.29.30:FF:000103">
    <property type="entry name" value="Pleckstrin homology domain-containing family A member 4"/>
    <property type="match status" value="1"/>
</dbReference>
<dbReference type="GO" id="GO:0046931">
    <property type="term" value="P:pore complex assembly"/>
    <property type="evidence" value="ECO:0007669"/>
    <property type="project" value="UniProtKB-ARBA"/>
</dbReference>
<feature type="region of interest" description="Disordered" evidence="12">
    <location>
        <begin position="404"/>
        <end position="457"/>
    </location>
</feature>
<evidence type="ECO:0000256" key="10">
    <source>
        <dbReference type="ARBA" id="ARBA00065235"/>
    </source>
</evidence>
<dbReference type="InterPro" id="IPR040392">
    <property type="entry name" value="PKHA4-7_PH"/>
</dbReference>
<dbReference type="GO" id="GO:0005813">
    <property type="term" value="C:centrosome"/>
    <property type="evidence" value="ECO:0007669"/>
    <property type="project" value="UniProtKB-SubCell"/>
</dbReference>
<gene>
    <name evidence="15" type="primary">PLEKHA7</name>
</gene>
<dbReference type="InterPro" id="IPR011993">
    <property type="entry name" value="PH-like_dom_sf"/>
</dbReference>
<dbReference type="SUPFAM" id="SSF51045">
    <property type="entry name" value="WW domain"/>
    <property type="match status" value="2"/>
</dbReference>
<comment type="subunit">
    <text evidence="10">Interacts with CAMSAP3 and CTNND1. Interacts (via WW domains) with TSPAN33 (via cytoplasmic domain) and with PDZD11; the interaction with TSPAN33 is dependent on PDZD11 being bound to PLEKHA7 and facilitates the docking of ADAM10 to zonula adherens through interaction of TSPAN33 with ADAM10.</text>
</comment>
<dbReference type="Pfam" id="PF00397">
    <property type="entry name" value="WW"/>
    <property type="match status" value="1"/>
</dbReference>
<protein>
    <recommendedName>
        <fullName evidence="11">Pleckstrin homology domain-containing family A member 7</fullName>
    </recommendedName>
</protein>
<evidence type="ECO:0000256" key="7">
    <source>
        <dbReference type="ARBA" id="ARBA00023054"/>
    </source>
</evidence>
<proteinExistence type="predicted"/>
<dbReference type="SUPFAM" id="SSF50729">
    <property type="entry name" value="PH domain-like"/>
    <property type="match status" value="1"/>
</dbReference>
<dbReference type="Gene3D" id="2.20.70.10">
    <property type="match status" value="2"/>
</dbReference>
<evidence type="ECO:0000256" key="12">
    <source>
        <dbReference type="SAM" id="MobiDB-lite"/>
    </source>
</evidence>
<dbReference type="InterPro" id="IPR036020">
    <property type="entry name" value="WW_dom_sf"/>
</dbReference>
<dbReference type="FunFam" id="2.20.70.10:FF:000027">
    <property type="entry name" value="pleckstrin homology domain-containing family A member 5 isoform X1"/>
    <property type="match status" value="1"/>
</dbReference>
<feature type="compositionally biased region" description="Basic and acidic residues" evidence="12">
    <location>
        <begin position="431"/>
        <end position="442"/>
    </location>
</feature>
<organism evidence="15 16">
    <name type="scientific">Lates calcarifer</name>
    <name type="common">Barramundi</name>
    <name type="synonym">Holocentrus calcarifer</name>
    <dbReference type="NCBI Taxonomy" id="8187"/>
    <lineage>
        <taxon>Eukaryota</taxon>
        <taxon>Metazoa</taxon>
        <taxon>Chordata</taxon>
        <taxon>Craniata</taxon>
        <taxon>Vertebrata</taxon>
        <taxon>Euteleostomi</taxon>
        <taxon>Actinopterygii</taxon>
        <taxon>Neopterygii</taxon>
        <taxon>Teleostei</taxon>
        <taxon>Neoteleostei</taxon>
        <taxon>Acanthomorphata</taxon>
        <taxon>Carangaria</taxon>
        <taxon>Carangaria incertae sedis</taxon>
        <taxon>Centropomidae</taxon>
        <taxon>Lates</taxon>
    </lineage>
</organism>
<dbReference type="GO" id="GO:0007155">
    <property type="term" value="P:cell adhesion"/>
    <property type="evidence" value="ECO:0007669"/>
    <property type="project" value="UniProtKB-ARBA"/>
</dbReference>
<feature type="compositionally biased region" description="Basic residues" evidence="12">
    <location>
        <begin position="837"/>
        <end position="852"/>
    </location>
</feature>
<comment type="subcellular location">
    <subcellularLocation>
        <location evidence="2">Cell junction</location>
        <location evidence="2">Adherens junction</location>
    </subcellularLocation>
    <subcellularLocation>
        <location evidence="1">Cytoplasm</location>
        <location evidence="1">Cytoskeleton</location>
        <location evidence="1">Microtubule organizing center</location>
        <location evidence="1">Centrosome</location>
    </subcellularLocation>
</comment>
<feature type="domain" description="WW" evidence="14">
    <location>
        <begin position="54"/>
        <end position="87"/>
    </location>
</feature>
<dbReference type="PROSITE" id="PS01159">
    <property type="entry name" value="WW_DOMAIN_1"/>
    <property type="match status" value="1"/>
</dbReference>
<evidence type="ECO:0000256" key="2">
    <source>
        <dbReference type="ARBA" id="ARBA00004536"/>
    </source>
</evidence>
<evidence type="ECO:0000256" key="1">
    <source>
        <dbReference type="ARBA" id="ARBA00004300"/>
    </source>
</evidence>
<evidence type="ECO:0000256" key="4">
    <source>
        <dbReference type="ARBA" id="ARBA00022553"/>
    </source>
</evidence>
<feature type="compositionally biased region" description="Basic and acidic residues" evidence="12">
    <location>
        <begin position="711"/>
        <end position="722"/>
    </location>
</feature>
<dbReference type="AlphaFoldDB" id="A0A4W6DNR5"/>
<keyword evidence="8" id="KW-0206">Cytoskeleton</keyword>
<feature type="domain" description="WW" evidence="14">
    <location>
        <begin position="9"/>
        <end position="42"/>
    </location>
</feature>
<evidence type="ECO:0000256" key="5">
    <source>
        <dbReference type="ARBA" id="ARBA00022737"/>
    </source>
</evidence>
<evidence type="ECO:0000313" key="16">
    <source>
        <dbReference type="Proteomes" id="UP000314980"/>
    </source>
</evidence>